<dbReference type="Proteomes" id="UP000060487">
    <property type="component" value="Unassembled WGS sequence"/>
</dbReference>
<evidence type="ECO:0000313" key="1">
    <source>
        <dbReference type="EMBL" id="KWT91066.1"/>
    </source>
</evidence>
<protein>
    <submittedName>
        <fullName evidence="1">Uncharacterized protein</fullName>
    </submittedName>
</protein>
<sequence>MASGFNELIDATMNFVKERFGQPSYEGVNIFWDYLSLLQNKGLAMGNDFTEFSARILDAMIDYQKAAASTSDMENKLIEITQVMLDFIKDSKGTGNWNDFLSQLTDKQIELSEEYTQYIKRVIEAVHTMYSYHIW</sequence>
<organism evidence="1 2">
    <name type="scientific">Candidatus Magnetominusculus xianensis</name>
    <dbReference type="NCBI Taxonomy" id="1748249"/>
    <lineage>
        <taxon>Bacteria</taxon>
        <taxon>Pseudomonadati</taxon>
        <taxon>Nitrospirota</taxon>
        <taxon>Nitrospiria</taxon>
        <taxon>Nitrospirales</taxon>
        <taxon>Nitrospiraceae</taxon>
        <taxon>Candidatus Magnetominusculus</taxon>
    </lineage>
</organism>
<proteinExistence type="predicted"/>
<gene>
    <name evidence="1" type="ORF">ASN18_0890</name>
</gene>
<comment type="caution">
    <text evidence="1">The sequence shown here is derived from an EMBL/GenBank/DDBJ whole genome shotgun (WGS) entry which is preliminary data.</text>
</comment>
<accession>A0ABR5SLR2</accession>
<evidence type="ECO:0000313" key="2">
    <source>
        <dbReference type="Proteomes" id="UP000060487"/>
    </source>
</evidence>
<keyword evidence="2" id="KW-1185">Reference proteome</keyword>
<dbReference type="EMBL" id="LNQR01000032">
    <property type="protein sequence ID" value="KWT91066.1"/>
    <property type="molecule type" value="Genomic_DNA"/>
</dbReference>
<name>A0ABR5SLR2_9BACT</name>
<dbReference type="RefSeq" id="WP_085051446.1">
    <property type="nucleotide sequence ID" value="NZ_LNQR01000032.1"/>
</dbReference>
<reference evidence="1 2" key="1">
    <citation type="submission" date="2015-11" db="EMBL/GenBank/DDBJ databases">
        <authorList>
            <person name="Lin W."/>
        </authorList>
    </citation>
    <scope>NUCLEOTIDE SEQUENCE [LARGE SCALE GENOMIC DNA]</scope>
    <source>
        <strain evidence="1 2">HCH-1</strain>
    </source>
</reference>